<accession>A0ABQ6B2H2</accession>
<evidence type="ECO:0000313" key="4">
    <source>
        <dbReference type="Proteomes" id="UP001156905"/>
    </source>
</evidence>
<feature type="chain" id="PRO_5045867268" description="Lipoprotein" evidence="2">
    <location>
        <begin position="33"/>
        <end position="95"/>
    </location>
</feature>
<evidence type="ECO:0000313" key="3">
    <source>
        <dbReference type="EMBL" id="GLR88303.1"/>
    </source>
</evidence>
<organism evidence="3 4">
    <name type="scientific">Bradyrhizobium iriomotense</name>
    <dbReference type="NCBI Taxonomy" id="441950"/>
    <lineage>
        <taxon>Bacteria</taxon>
        <taxon>Pseudomonadati</taxon>
        <taxon>Pseudomonadota</taxon>
        <taxon>Alphaproteobacteria</taxon>
        <taxon>Hyphomicrobiales</taxon>
        <taxon>Nitrobacteraceae</taxon>
        <taxon>Bradyrhizobium</taxon>
    </lineage>
</organism>
<reference evidence="4" key="1">
    <citation type="journal article" date="2019" name="Int. J. Syst. Evol. Microbiol.">
        <title>The Global Catalogue of Microorganisms (GCM) 10K type strain sequencing project: providing services to taxonomists for standard genome sequencing and annotation.</title>
        <authorList>
            <consortium name="The Broad Institute Genomics Platform"/>
            <consortium name="The Broad Institute Genome Sequencing Center for Infectious Disease"/>
            <person name="Wu L."/>
            <person name="Ma J."/>
        </authorList>
    </citation>
    <scope>NUCLEOTIDE SEQUENCE [LARGE SCALE GENOMIC DNA]</scope>
    <source>
        <strain evidence="4">NBRC 102520</strain>
    </source>
</reference>
<keyword evidence="4" id="KW-1185">Reference proteome</keyword>
<proteinExistence type="predicted"/>
<protein>
    <recommendedName>
        <fullName evidence="5">Lipoprotein</fullName>
    </recommendedName>
</protein>
<dbReference type="PROSITE" id="PS51257">
    <property type="entry name" value="PROKAR_LIPOPROTEIN"/>
    <property type="match status" value="1"/>
</dbReference>
<name>A0ABQ6B2H2_9BRAD</name>
<evidence type="ECO:0000256" key="1">
    <source>
        <dbReference type="SAM" id="MobiDB-lite"/>
    </source>
</evidence>
<sequence>MLALRDRQTRRLAPCALLIIALTLGGCSSQIADLTPADTQPHPKEAGGYLPVHDLPPARDEAVIPPDQRAKIEAELTAARDRQATAAAAKDASGK</sequence>
<comment type="caution">
    <text evidence="3">The sequence shown here is derived from an EMBL/GenBank/DDBJ whole genome shotgun (WGS) entry which is preliminary data.</text>
</comment>
<feature type="signal peptide" evidence="2">
    <location>
        <begin position="1"/>
        <end position="32"/>
    </location>
</feature>
<gene>
    <name evidence="3" type="ORF">GCM10007857_50150</name>
</gene>
<dbReference type="Proteomes" id="UP001156905">
    <property type="component" value="Unassembled WGS sequence"/>
</dbReference>
<feature type="region of interest" description="Disordered" evidence="1">
    <location>
        <begin position="35"/>
        <end position="60"/>
    </location>
</feature>
<evidence type="ECO:0000256" key="2">
    <source>
        <dbReference type="SAM" id="SignalP"/>
    </source>
</evidence>
<dbReference type="RefSeq" id="WP_284269651.1">
    <property type="nucleotide sequence ID" value="NZ_BSOW01000018.1"/>
</dbReference>
<dbReference type="EMBL" id="BSOW01000018">
    <property type="protein sequence ID" value="GLR88303.1"/>
    <property type="molecule type" value="Genomic_DNA"/>
</dbReference>
<keyword evidence="2" id="KW-0732">Signal</keyword>
<evidence type="ECO:0008006" key="5">
    <source>
        <dbReference type="Google" id="ProtNLM"/>
    </source>
</evidence>